<keyword evidence="3 6" id="KW-0521">NADP</keyword>
<keyword evidence="11" id="KW-1185">Reference proteome</keyword>
<dbReference type="EMBL" id="BJYY01000012">
    <property type="protein sequence ID" value="GEO33770.1"/>
    <property type="molecule type" value="Genomic_DNA"/>
</dbReference>
<dbReference type="PRINTS" id="PR00079">
    <property type="entry name" value="G6PDHDRGNASE"/>
</dbReference>
<dbReference type="Gene3D" id="3.40.50.720">
    <property type="entry name" value="NAD(P)-binding Rossmann-like Domain"/>
    <property type="match status" value="1"/>
</dbReference>
<dbReference type="GO" id="GO:0005829">
    <property type="term" value="C:cytosol"/>
    <property type="evidence" value="ECO:0007669"/>
    <property type="project" value="TreeGrafter"/>
</dbReference>
<dbReference type="SUPFAM" id="SSF55347">
    <property type="entry name" value="Glyceraldehyde-3-phosphate dehydrogenase-like, C-terminal domain"/>
    <property type="match status" value="1"/>
</dbReference>
<dbReference type="GO" id="GO:0050661">
    <property type="term" value="F:NADP binding"/>
    <property type="evidence" value="ECO:0007669"/>
    <property type="project" value="UniProtKB-UniRule"/>
</dbReference>
<dbReference type="PANTHER" id="PTHR23429:SF0">
    <property type="entry name" value="GLUCOSE-6-PHOSPHATE 1-DEHYDROGENASE"/>
    <property type="match status" value="1"/>
</dbReference>
<organism evidence="10 11">
    <name type="scientific">Cellulomonas aerilata</name>
    <dbReference type="NCBI Taxonomy" id="515326"/>
    <lineage>
        <taxon>Bacteria</taxon>
        <taxon>Bacillati</taxon>
        <taxon>Actinomycetota</taxon>
        <taxon>Actinomycetes</taxon>
        <taxon>Micrococcales</taxon>
        <taxon>Cellulomonadaceae</taxon>
        <taxon>Cellulomonas</taxon>
    </lineage>
</organism>
<evidence type="ECO:0000256" key="2">
    <source>
        <dbReference type="ARBA" id="ARBA00022526"/>
    </source>
</evidence>
<dbReference type="GO" id="GO:0004345">
    <property type="term" value="F:glucose-6-phosphate dehydrogenase activity"/>
    <property type="evidence" value="ECO:0007669"/>
    <property type="project" value="UniProtKB-UniRule"/>
</dbReference>
<sequence length="483" mass="52557">MSATIIVLGATGDLTARYLLPAMAQLVERDLLGEELVLVGVANDDLDDDSFRARVQDKLAAHAAAVDAGARADLVARAHYVRGDVTQASTLSAALEHHTSTDHPVVLYLALPHVLFLGVIDALRQVDLPADLRVVVEKPFGQDLQGARTLNAELATVLREDQIFRVDHFLAKQTVLNLIGLRFANRVLEPLWDRHDVAAVDIVFDESVDAQARAAYYDRSGALRDMVQNHLLQILTLIAMEPPASLDPTDLSERKVEVLRAVQTLSREDVERNTVRARYTAGTVGAGEKAREVGAYVDAPGVDPAREIETYTEVTLHLDARRWEGVPFRLRTGKALARDRREVVFYFRPLEHSIFPDATPNQLRLALDPDRISLNLNINGLGDPFDLETVDMGLELPRQAPTPYGQLLLAIVEGDTRLSARAEEAEEAWRIVEPILAAWADGVSPLVDYPAGSDGPAASPSEAVDSPPTASDAAPVTTASGLG</sequence>
<dbReference type="InterPro" id="IPR022675">
    <property type="entry name" value="G6P_DH_C"/>
</dbReference>
<gene>
    <name evidence="10" type="primary">zwf_1</name>
    <name evidence="6" type="synonym">zwf</name>
    <name evidence="10" type="ORF">CAE01nite_14950</name>
</gene>
<accession>A0A512DC17</accession>
<feature type="domain" description="Glucose-6-phosphate dehydrogenase NAD-binding" evidence="8">
    <location>
        <begin position="6"/>
        <end position="177"/>
    </location>
</feature>
<dbReference type="EC" id="1.1.1.49" evidence="6"/>
<evidence type="ECO:0000256" key="4">
    <source>
        <dbReference type="ARBA" id="ARBA00023002"/>
    </source>
</evidence>
<evidence type="ECO:0000256" key="6">
    <source>
        <dbReference type="HAMAP-Rule" id="MF_00966"/>
    </source>
</evidence>
<feature type="binding site" evidence="6">
    <location>
        <position position="225"/>
    </location>
    <ligand>
        <name>substrate</name>
    </ligand>
</feature>
<feature type="active site" description="Proton acceptor" evidence="6">
    <location>
        <position position="230"/>
    </location>
</feature>
<dbReference type="SUPFAM" id="SSF51735">
    <property type="entry name" value="NAD(P)-binding Rossmann-fold domains"/>
    <property type="match status" value="1"/>
</dbReference>
<comment type="similarity">
    <text evidence="6">Belongs to the glucose-6-phosphate dehydrogenase family.</text>
</comment>
<comment type="caution">
    <text evidence="6">Lacks conserved residue(s) required for the propagation of feature annotation.</text>
</comment>
<reference evidence="10 11" key="1">
    <citation type="submission" date="2019-07" db="EMBL/GenBank/DDBJ databases">
        <title>Whole genome shotgun sequence of Cellulomonas aerilata NBRC 106308.</title>
        <authorList>
            <person name="Hosoyama A."/>
            <person name="Uohara A."/>
            <person name="Ohji S."/>
            <person name="Ichikawa N."/>
        </authorList>
    </citation>
    <scope>NUCLEOTIDE SEQUENCE [LARGE SCALE GENOMIC DNA]</scope>
    <source>
        <strain evidence="10 11">NBRC 106308</strain>
    </source>
</reference>
<dbReference type="PIRSF" id="PIRSF000110">
    <property type="entry name" value="G6PD"/>
    <property type="match status" value="1"/>
</dbReference>
<dbReference type="InterPro" id="IPR022674">
    <property type="entry name" value="G6P_DH_NAD-bd"/>
</dbReference>
<dbReference type="PANTHER" id="PTHR23429">
    <property type="entry name" value="GLUCOSE-6-PHOSPHATE 1-DEHYDROGENASE G6PD"/>
    <property type="match status" value="1"/>
</dbReference>
<name>A0A512DC17_9CELL</name>
<evidence type="ECO:0000313" key="11">
    <source>
        <dbReference type="Proteomes" id="UP000321181"/>
    </source>
</evidence>
<dbReference type="Gene3D" id="3.30.360.10">
    <property type="entry name" value="Dihydrodipicolinate Reductase, domain 2"/>
    <property type="match status" value="1"/>
</dbReference>
<feature type="binding site" evidence="6">
    <location>
        <begin position="84"/>
        <end position="85"/>
    </location>
    <ligand>
        <name>NADP(+)</name>
        <dbReference type="ChEBI" id="CHEBI:58349"/>
    </ligand>
</feature>
<feature type="binding site" evidence="6">
    <location>
        <position position="172"/>
    </location>
    <ligand>
        <name>substrate</name>
    </ligand>
</feature>
<feature type="binding site" evidence="6">
    <location>
        <position position="206"/>
    </location>
    <ligand>
        <name>substrate</name>
    </ligand>
</feature>
<protein>
    <recommendedName>
        <fullName evidence="6">Glucose-6-phosphate 1-dehydrogenase</fullName>
        <shortName evidence="6">G6PD</shortName>
        <ecNumber evidence="6">1.1.1.49</ecNumber>
    </recommendedName>
</protein>
<evidence type="ECO:0000259" key="9">
    <source>
        <dbReference type="Pfam" id="PF02781"/>
    </source>
</evidence>
<dbReference type="OrthoDB" id="9802739at2"/>
<feature type="binding site" evidence="6">
    <location>
        <position position="168"/>
    </location>
    <ligand>
        <name>substrate</name>
    </ligand>
</feature>
<evidence type="ECO:0000256" key="7">
    <source>
        <dbReference type="SAM" id="MobiDB-lite"/>
    </source>
</evidence>
<dbReference type="InterPro" id="IPR036291">
    <property type="entry name" value="NAD(P)-bd_dom_sf"/>
</dbReference>
<dbReference type="NCBIfam" id="NF009492">
    <property type="entry name" value="PRK12853.1-3"/>
    <property type="match status" value="1"/>
</dbReference>
<proteinExistence type="inferred from homology"/>
<dbReference type="AlphaFoldDB" id="A0A512DC17"/>
<dbReference type="Pfam" id="PF02781">
    <property type="entry name" value="G6PD_C"/>
    <property type="match status" value="1"/>
</dbReference>
<comment type="pathway">
    <text evidence="1 6">Carbohydrate degradation; pentose phosphate pathway; D-ribulose 5-phosphate from D-glucose 6-phosphate (oxidative stage): step 1/3.</text>
</comment>
<comment type="caution">
    <text evidence="10">The sequence shown here is derived from an EMBL/GenBank/DDBJ whole genome shotgun (WGS) entry which is preliminary data.</text>
</comment>
<dbReference type="Proteomes" id="UP000321181">
    <property type="component" value="Unassembled WGS sequence"/>
</dbReference>
<evidence type="ECO:0000256" key="3">
    <source>
        <dbReference type="ARBA" id="ARBA00022857"/>
    </source>
</evidence>
<keyword evidence="5 6" id="KW-0119">Carbohydrate metabolism</keyword>
<dbReference type="HAMAP" id="MF_00966">
    <property type="entry name" value="G6PD"/>
    <property type="match status" value="1"/>
</dbReference>
<evidence type="ECO:0000313" key="10">
    <source>
        <dbReference type="EMBL" id="GEO33770.1"/>
    </source>
</evidence>
<dbReference type="Pfam" id="PF00479">
    <property type="entry name" value="G6PD_N"/>
    <property type="match status" value="1"/>
</dbReference>
<feature type="domain" description="Glucose-6-phosphate dehydrogenase C-terminal" evidence="9">
    <location>
        <begin position="181"/>
        <end position="459"/>
    </location>
</feature>
<dbReference type="NCBIfam" id="TIGR00871">
    <property type="entry name" value="zwf"/>
    <property type="match status" value="1"/>
</dbReference>
<dbReference type="RefSeq" id="WP_146902270.1">
    <property type="nucleotide sequence ID" value="NZ_BAAARM010000002.1"/>
</dbReference>
<feature type="region of interest" description="Disordered" evidence="7">
    <location>
        <begin position="451"/>
        <end position="483"/>
    </location>
</feature>
<feature type="binding site" evidence="6">
    <location>
        <position position="334"/>
    </location>
    <ligand>
        <name>substrate</name>
    </ligand>
</feature>
<dbReference type="UniPathway" id="UPA00115">
    <property type="reaction ID" value="UER00408"/>
</dbReference>
<keyword evidence="2 6" id="KW-0313">Glucose metabolism</keyword>
<dbReference type="InterPro" id="IPR001282">
    <property type="entry name" value="G6P_DH"/>
</dbReference>
<comment type="function">
    <text evidence="6">Catalyzes the oxidation of glucose 6-phosphate to 6-phosphogluconolactone.</text>
</comment>
<evidence type="ECO:0000259" key="8">
    <source>
        <dbReference type="Pfam" id="PF00479"/>
    </source>
</evidence>
<keyword evidence="4 6" id="KW-0560">Oxidoreductase</keyword>
<dbReference type="GO" id="GO:0006006">
    <property type="term" value="P:glucose metabolic process"/>
    <property type="evidence" value="ECO:0007669"/>
    <property type="project" value="UniProtKB-KW"/>
</dbReference>
<dbReference type="GO" id="GO:0009051">
    <property type="term" value="P:pentose-phosphate shunt, oxidative branch"/>
    <property type="evidence" value="ECO:0007669"/>
    <property type="project" value="TreeGrafter"/>
</dbReference>
<evidence type="ECO:0000256" key="1">
    <source>
        <dbReference type="ARBA" id="ARBA00004937"/>
    </source>
</evidence>
<comment type="catalytic activity">
    <reaction evidence="6">
        <text>D-glucose 6-phosphate + NADP(+) = 6-phospho-D-glucono-1,5-lactone + NADPH + H(+)</text>
        <dbReference type="Rhea" id="RHEA:15841"/>
        <dbReference type="ChEBI" id="CHEBI:15378"/>
        <dbReference type="ChEBI" id="CHEBI:57783"/>
        <dbReference type="ChEBI" id="CHEBI:57955"/>
        <dbReference type="ChEBI" id="CHEBI:58349"/>
        <dbReference type="ChEBI" id="CHEBI:61548"/>
        <dbReference type="EC" id="1.1.1.49"/>
    </reaction>
</comment>
<feature type="binding site" evidence="6">
    <location>
        <position position="138"/>
    </location>
    <ligand>
        <name>NADP(+)</name>
        <dbReference type="ChEBI" id="CHEBI:58349"/>
    </ligand>
</feature>
<evidence type="ECO:0000256" key="5">
    <source>
        <dbReference type="ARBA" id="ARBA00023277"/>
    </source>
</evidence>